<feature type="transmembrane region" description="Helical" evidence="1">
    <location>
        <begin position="73"/>
        <end position="92"/>
    </location>
</feature>
<evidence type="ECO:0000313" key="4">
    <source>
        <dbReference type="EMBL" id="ANY81664.1"/>
    </source>
</evidence>
<sequence length="674" mass="74290">MPARKFRPEIQGLRAIGAILVASYHIWIEKVSGGIDVFFVISGFLILGSLYNQADRTQTVDLRRFATGLMSRLLPMAMLVTISIMILAFLLLPHTRWHAIILESAASTLNIENWKLAYSAIDYLDREDAASPFQHFWALSIQWQFYLIFGLSFLVLAKIQPLRLGRINISIAAPLVLMLAGSLAYSVYITQKDQAFAYFSTFARVWEFALGGLVAIVLPELRLPLAVRIGFGWLGLAAVLSCGVLLNVSTVFPGYAALWPTCGAALIIIAGQTQSRFAADRILSWSLFGYVGKISYALYLWHWPILIFYLIIFDVTHAGIVGGAAVFGLSIVLAAISTWIVEDGGQWKTERGRNVTWSFPAVATAVAVAMVISVTWYGAEASWIAKERAMDLRDGTHPGAEAFDRANRSAITAALVPGPLWARKDLLAAHADGICHQTLSGTAPLSCVYGNKAASHTIAVVGGSHSAHWLPTLIEGLKNRDWKIVTYTKSSCLFVAKEANEDSRQEASCKKWNENVMSRLLETKPDAIFTTSTRAQHGIEVIPPGWLEHMQKLTAAGIKVIAIRDTPWMEFNVSECVERYGTNTTRCFRPRSSRLATTDPAAANASLVNLTLLDLNDHFCDEKWCYPVTGNIMMFYDKHHISATYARTLAPGLMDDMNPALVEIEGRRAKSVGG</sequence>
<evidence type="ECO:0000259" key="3">
    <source>
        <dbReference type="Pfam" id="PF19040"/>
    </source>
</evidence>
<accession>A0A1B2ENV9</accession>
<organism evidence="4">
    <name type="scientific">Microvirga ossetica</name>
    <dbReference type="NCBI Taxonomy" id="1882682"/>
    <lineage>
        <taxon>Bacteria</taxon>
        <taxon>Pseudomonadati</taxon>
        <taxon>Pseudomonadota</taxon>
        <taxon>Alphaproteobacteria</taxon>
        <taxon>Hyphomicrobiales</taxon>
        <taxon>Methylobacteriaceae</taxon>
        <taxon>Microvirga</taxon>
    </lineage>
</organism>
<dbReference type="Pfam" id="PF19040">
    <property type="entry name" value="SGNH"/>
    <property type="match status" value="1"/>
</dbReference>
<dbReference type="GO" id="GO:0016020">
    <property type="term" value="C:membrane"/>
    <property type="evidence" value="ECO:0007669"/>
    <property type="project" value="TreeGrafter"/>
</dbReference>
<feature type="transmembrane region" description="Helical" evidence="1">
    <location>
        <begin position="34"/>
        <end position="52"/>
    </location>
</feature>
<reference evidence="4" key="1">
    <citation type="submission" date="2016-07" db="EMBL/GenBank/DDBJ databases">
        <title>Microvirga ossetica sp. nov. a new species of rhizobia isolated from root nodules of the legume species Vicia alpestris Steven originated from North Ossetia region in the Caucasus.</title>
        <authorList>
            <person name="Safronova V.I."/>
            <person name="Kuznetsova I.G."/>
            <person name="Sazanova A.L."/>
            <person name="Belimov A."/>
            <person name="Andronov E."/>
            <person name="Osledkin Y.S."/>
            <person name="Onishchuk O.P."/>
            <person name="Kurchak O.N."/>
            <person name="Shaposhnikov A.I."/>
            <person name="Willems A."/>
            <person name="Tikhonovich I.A."/>
        </authorList>
    </citation>
    <scope>NUCLEOTIDE SEQUENCE [LARGE SCALE GENOMIC DNA]</scope>
    <source>
        <strain evidence="4">V5/3M</strain>
    </source>
</reference>
<protein>
    <recommendedName>
        <fullName evidence="5">Acyltransferase</fullName>
    </recommendedName>
</protein>
<evidence type="ECO:0008006" key="5">
    <source>
        <dbReference type="Google" id="ProtNLM"/>
    </source>
</evidence>
<feature type="transmembrane region" description="Helical" evidence="1">
    <location>
        <begin position="169"/>
        <end position="189"/>
    </location>
</feature>
<feature type="transmembrane region" description="Helical" evidence="1">
    <location>
        <begin position="357"/>
        <end position="379"/>
    </location>
</feature>
<dbReference type="EMBL" id="CP016616">
    <property type="protein sequence ID" value="ANY81664.1"/>
    <property type="molecule type" value="Genomic_DNA"/>
</dbReference>
<feature type="transmembrane region" description="Helical" evidence="1">
    <location>
        <begin position="195"/>
        <end position="218"/>
    </location>
</feature>
<proteinExistence type="predicted"/>
<dbReference type="GO" id="GO:0009103">
    <property type="term" value="P:lipopolysaccharide biosynthetic process"/>
    <property type="evidence" value="ECO:0007669"/>
    <property type="project" value="TreeGrafter"/>
</dbReference>
<gene>
    <name evidence="4" type="ORF">BB934_08495</name>
</gene>
<dbReference type="InterPro" id="IPR043968">
    <property type="entry name" value="SGNH"/>
</dbReference>
<name>A0A1B2ENV9_9HYPH</name>
<keyword evidence="1" id="KW-0472">Membrane</keyword>
<dbReference type="GO" id="GO:0016747">
    <property type="term" value="F:acyltransferase activity, transferring groups other than amino-acyl groups"/>
    <property type="evidence" value="ECO:0007669"/>
    <property type="project" value="InterPro"/>
</dbReference>
<feature type="domain" description="SGNH" evidence="3">
    <location>
        <begin position="435"/>
        <end position="652"/>
    </location>
</feature>
<feature type="transmembrane region" description="Helical" evidence="1">
    <location>
        <begin position="12"/>
        <end position="28"/>
    </location>
</feature>
<feature type="transmembrane region" description="Helical" evidence="1">
    <location>
        <begin position="136"/>
        <end position="157"/>
    </location>
</feature>
<feature type="transmembrane region" description="Helical" evidence="1">
    <location>
        <begin position="282"/>
        <end position="301"/>
    </location>
</feature>
<evidence type="ECO:0000256" key="1">
    <source>
        <dbReference type="SAM" id="Phobius"/>
    </source>
</evidence>
<feature type="transmembrane region" description="Helical" evidence="1">
    <location>
        <begin position="252"/>
        <end position="270"/>
    </location>
</feature>
<dbReference type="InterPro" id="IPR002656">
    <property type="entry name" value="Acyl_transf_3_dom"/>
</dbReference>
<dbReference type="AlphaFoldDB" id="A0A1B2ENV9"/>
<feature type="transmembrane region" description="Helical" evidence="1">
    <location>
        <begin position="225"/>
        <end position="246"/>
    </location>
</feature>
<dbReference type="PANTHER" id="PTHR23028">
    <property type="entry name" value="ACETYLTRANSFERASE"/>
    <property type="match status" value="1"/>
</dbReference>
<dbReference type="Pfam" id="PF01757">
    <property type="entry name" value="Acyl_transf_3"/>
    <property type="match status" value="1"/>
</dbReference>
<dbReference type="PANTHER" id="PTHR23028:SF53">
    <property type="entry name" value="ACYL_TRANSF_3 DOMAIN-CONTAINING PROTEIN"/>
    <property type="match status" value="1"/>
</dbReference>
<dbReference type="InterPro" id="IPR050879">
    <property type="entry name" value="Acyltransferase_3"/>
</dbReference>
<feature type="transmembrane region" description="Helical" evidence="1">
    <location>
        <begin position="307"/>
        <end position="336"/>
    </location>
</feature>
<evidence type="ECO:0000259" key="2">
    <source>
        <dbReference type="Pfam" id="PF01757"/>
    </source>
</evidence>
<dbReference type="KEGG" id="moc:BB934_08495"/>
<feature type="domain" description="Acyltransferase 3" evidence="2">
    <location>
        <begin position="9"/>
        <end position="337"/>
    </location>
</feature>
<keyword evidence="1" id="KW-1133">Transmembrane helix</keyword>
<keyword evidence="1" id="KW-0812">Transmembrane</keyword>